<gene>
    <name evidence="3" type="ORF">M8542_04925</name>
</gene>
<keyword evidence="2" id="KW-0732">Signal</keyword>
<evidence type="ECO:0000313" key="4">
    <source>
        <dbReference type="Proteomes" id="UP001144096"/>
    </source>
</evidence>
<keyword evidence="4" id="KW-1185">Reference proteome</keyword>
<organism evidence="3 4">
    <name type="scientific">Amycolatopsis iheyensis</name>
    <dbReference type="NCBI Taxonomy" id="2945988"/>
    <lineage>
        <taxon>Bacteria</taxon>
        <taxon>Bacillati</taxon>
        <taxon>Actinomycetota</taxon>
        <taxon>Actinomycetes</taxon>
        <taxon>Pseudonocardiales</taxon>
        <taxon>Pseudonocardiaceae</taxon>
        <taxon>Amycolatopsis</taxon>
    </lineage>
</organism>
<accession>A0A9X2N527</accession>
<evidence type="ECO:0000313" key="3">
    <source>
        <dbReference type="EMBL" id="MCR6482144.1"/>
    </source>
</evidence>
<dbReference type="EMBL" id="JAMXQV010000002">
    <property type="protein sequence ID" value="MCR6482144.1"/>
    <property type="molecule type" value="Genomic_DNA"/>
</dbReference>
<reference evidence="3" key="1">
    <citation type="submission" date="2022-06" db="EMBL/GenBank/DDBJ databases">
        <title>Amycolatopsis iheyaensis sp. nov., a new species of the genus Amycolatopsis isolated from soil in Iheya island, Japan.</title>
        <authorList>
            <person name="Ngamcharungchit C."/>
            <person name="Kanto H."/>
            <person name="Take A."/>
            <person name="Intra B."/>
            <person name="Matsumoto A."/>
            <person name="Panbangred W."/>
            <person name="Inahashi Y."/>
        </authorList>
    </citation>
    <scope>NUCLEOTIDE SEQUENCE</scope>
    <source>
        <strain evidence="3">OK19-0408</strain>
    </source>
</reference>
<feature type="chain" id="PRO_5040800355" evidence="2">
    <location>
        <begin position="23"/>
        <end position="216"/>
    </location>
</feature>
<name>A0A9X2N527_9PSEU</name>
<dbReference type="Proteomes" id="UP001144096">
    <property type="component" value="Unassembled WGS sequence"/>
</dbReference>
<evidence type="ECO:0000256" key="2">
    <source>
        <dbReference type="SAM" id="SignalP"/>
    </source>
</evidence>
<proteinExistence type="predicted"/>
<comment type="caution">
    <text evidence="3">The sequence shown here is derived from an EMBL/GenBank/DDBJ whole genome shotgun (WGS) entry which is preliminary data.</text>
</comment>
<dbReference type="AlphaFoldDB" id="A0A9X2N527"/>
<feature type="signal peptide" evidence="2">
    <location>
        <begin position="1"/>
        <end position="22"/>
    </location>
</feature>
<dbReference type="InterPro" id="IPR024520">
    <property type="entry name" value="DUF3558"/>
</dbReference>
<dbReference type="Pfam" id="PF12079">
    <property type="entry name" value="DUF3558"/>
    <property type="match status" value="1"/>
</dbReference>
<feature type="compositionally biased region" description="Low complexity" evidence="1">
    <location>
        <begin position="32"/>
        <end position="51"/>
    </location>
</feature>
<sequence length="216" mass="21651">MRVTRNALLAGAFSISACVLLAACTSTTGGEASPAPATSDSTAPSSGAADPDVPKVTAPPLDAGKYTTDTCALVPQDVLGSLRYTDAGEFRPQGTSSDTAAGPSCGWTIHGEGMGLQVILGTGNREKGVGGLAGFYAAYRDGKLIKFLEPAPATEGYPTIYVDISDRRADGSCAIAVGVADDLAIDVQAEGYQGQDDSCGAATQAAAAAIKTLKGA</sequence>
<feature type="region of interest" description="Disordered" evidence="1">
    <location>
        <begin position="30"/>
        <end position="61"/>
    </location>
</feature>
<dbReference type="RefSeq" id="WP_257918780.1">
    <property type="nucleotide sequence ID" value="NZ_JAMXQV010000002.1"/>
</dbReference>
<evidence type="ECO:0000256" key="1">
    <source>
        <dbReference type="SAM" id="MobiDB-lite"/>
    </source>
</evidence>
<dbReference type="PROSITE" id="PS51257">
    <property type="entry name" value="PROKAR_LIPOPROTEIN"/>
    <property type="match status" value="1"/>
</dbReference>
<protein>
    <submittedName>
        <fullName evidence="3">DUF3558 domain-containing protein</fullName>
    </submittedName>
</protein>